<keyword evidence="4" id="KW-1185">Reference proteome</keyword>
<accession>A6UUZ7</accession>
<dbReference type="Gene3D" id="2.30.30.90">
    <property type="match status" value="1"/>
</dbReference>
<dbReference type="KEGG" id="mae:Maeo_0736"/>
<evidence type="ECO:0000259" key="2">
    <source>
        <dbReference type="SMART" id="SM00899"/>
    </source>
</evidence>
<dbReference type="STRING" id="419665.Maeo_0736"/>
<dbReference type="InterPro" id="IPR007167">
    <property type="entry name" value="Fe-transptr_FeoA-like"/>
</dbReference>
<dbReference type="HOGENOM" id="CLU_150646_6_3_2"/>
<dbReference type="InterPro" id="IPR038157">
    <property type="entry name" value="FeoA_core_dom"/>
</dbReference>
<sequence length="67" mass="7314">MESLSNKSPGTYTVLNMNGDFKKLCELGIRIGSKITIISSNIDPMIIRVGNSKIAIGKEIANYILVE</sequence>
<proteinExistence type="predicted"/>
<name>A6UUZ7_META3</name>
<dbReference type="OrthoDB" id="105333at2157"/>
<dbReference type="GO" id="GO:0046914">
    <property type="term" value="F:transition metal ion binding"/>
    <property type="evidence" value="ECO:0007669"/>
    <property type="project" value="InterPro"/>
</dbReference>
<dbReference type="InterPro" id="IPR008988">
    <property type="entry name" value="Transcriptional_repressor_C"/>
</dbReference>
<gene>
    <name evidence="3" type="ordered locus">Maeo_0736</name>
</gene>
<keyword evidence="1" id="KW-0408">Iron</keyword>
<dbReference type="Pfam" id="PF04023">
    <property type="entry name" value="FeoA"/>
    <property type="match status" value="1"/>
</dbReference>
<dbReference type="SUPFAM" id="SSF50037">
    <property type="entry name" value="C-terminal domain of transcriptional repressors"/>
    <property type="match status" value="1"/>
</dbReference>
<dbReference type="EMBL" id="CP000743">
    <property type="protein sequence ID" value="ABR56319.1"/>
    <property type="molecule type" value="Genomic_DNA"/>
</dbReference>
<reference evidence="3" key="1">
    <citation type="submission" date="2007-06" db="EMBL/GenBank/DDBJ databases">
        <title>Complete sequence of Methanococcus aeolicus Nankai-3.</title>
        <authorList>
            <consortium name="US DOE Joint Genome Institute"/>
            <person name="Copeland A."/>
            <person name="Lucas S."/>
            <person name="Lapidus A."/>
            <person name="Barry K."/>
            <person name="Glavina del Rio T."/>
            <person name="Dalin E."/>
            <person name="Tice H."/>
            <person name="Pitluck S."/>
            <person name="Chain P."/>
            <person name="Malfatti S."/>
            <person name="Shin M."/>
            <person name="Vergez L."/>
            <person name="Schmutz J."/>
            <person name="Larimer F."/>
            <person name="Land M."/>
            <person name="Hauser L."/>
            <person name="Kyrpides N."/>
            <person name="Lykidis A."/>
            <person name="Sieprawska-Lupa M."/>
            <person name="Whitman W.B."/>
            <person name="Richardson P."/>
        </authorList>
    </citation>
    <scope>NUCLEOTIDE SEQUENCE [LARGE SCALE GENOMIC DNA]</scope>
    <source>
        <strain evidence="3">Nankai-3</strain>
    </source>
</reference>
<evidence type="ECO:0000256" key="1">
    <source>
        <dbReference type="ARBA" id="ARBA00023004"/>
    </source>
</evidence>
<dbReference type="Proteomes" id="UP000001106">
    <property type="component" value="Chromosome"/>
</dbReference>
<feature type="domain" description="Ferrous iron transporter FeoA-like" evidence="2">
    <location>
        <begin position="2"/>
        <end position="67"/>
    </location>
</feature>
<dbReference type="AlphaFoldDB" id="A6UUZ7"/>
<protein>
    <submittedName>
        <fullName evidence="3">FeoA family protein</fullName>
    </submittedName>
</protein>
<dbReference type="SMART" id="SM00899">
    <property type="entry name" value="FeoA"/>
    <property type="match status" value="1"/>
</dbReference>
<evidence type="ECO:0000313" key="4">
    <source>
        <dbReference type="Proteomes" id="UP000001106"/>
    </source>
</evidence>
<evidence type="ECO:0000313" key="3">
    <source>
        <dbReference type="EMBL" id="ABR56319.1"/>
    </source>
</evidence>
<dbReference type="eggNOG" id="arCOG02102">
    <property type="taxonomic scope" value="Archaea"/>
</dbReference>
<organism evidence="3 4">
    <name type="scientific">Methanococcus aeolicus (strain ATCC BAA-1280 / DSM 17508 / OCM 812 / Nankai-3)</name>
    <dbReference type="NCBI Taxonomy" id="419665"/>
    <lineage>
        <taxon>Archaea</taxon>
        <taxon>Methanobacteriati</taxon>
        <taxon>Methanobacteriota</taxon>
        <taxon>Methanomada group</taxon>
        <taxon>Methanococci</taxon>
        <taxon>Methanococcales</taxon>
        <taxon>Methanococcaceae</taxon>
        <taxon>Methanococcus</taxon>
    </lineage>
</organism>